<proteinExistence type="predicted"/>
<evidence type="ECO:0000313" key="1">
    <source>
        <dbReference type="EMBL" id="KIK06186.1"/>
    </source>
</evidence>
<dbReference type="AlphaFoldDB" id="A0A0C9XM70"/>
<dbReference type="Proteomes" id="UP000054477">
    <property type="component" value="Unassembled WGS sequence"/>
</dbReference>
<protein>
    <submittedName>
        <fullName evidence="1">Uncharacterized protein</fullName>
    </submittedName>
</protein>
<dbReference type="EMBL" id="KN838554">
    <property type="protein sequence ID" value="KIK06186.1"/>
    <property type="molecule type" value="Genomic_DNA"/>
</dbReference>
<dbReference type="HOGENOM" id="CLU_2347020_0_0_1"/>
<evidence type="ECO:0000313" key="2">
    <source>
        <dbReference type="Proteomes" id="UP000054477"/>
    </source>
</evidence>
<reference evidence="1 2" key="1">
    <citation type="submission" date="2014-04" db="EMBL/GenBank/DDBJ databases">
        <authorList>
            <consortium name="DOE Joint Genome Institute"/>
            <person name="Kuo A."/>
            <person name="Kohler A."/>
            <person name="Nagy L.G."/>
            <person name="Floudas D."/>
            <person name="Copeland A."/>
            <person name="Barry K.W."/>
            <person name="Cichocki N."/>
            <person name="Veneault-Fourrey C."/>
            <person name="LaButti K."/>
            <person name="Lindquist E.A."/>
            <person name="Lipzen A."/>
            <person name="Lundell T."/>
            <person name="Morin E."/>
            <person name="Murat C."/>
            <person name="Sun H."/>
            <person name="Tunlid A."/>
            <person name="Henrissat B."/>
            <person name="Grigoriev I.V."/>
            <person name="Hibbett D.S."/>
            <person name="Martin F."/>
            <person name="Nordberg H.P."/>
            <person name="Cantor M.N."/>
            <person name="Hua S.X."/>
        </authorList>
    </citation>
    <scope>NUCLEOTIDE SEQUENCE [LARGE SCALE GENOMIC DNA]</scope>
    <source>
        <strain evidence="1 2">LaAM-08-1</strain>
    </source>
</reference>
<reference evidence="2" key="2">
    <citation type="submission" date="2015-01" db="EMBL/GenBank/DDBJ databases">
        <title>Evolutionary Origins and Diversification of the Mycorrhizal Mutualists.</title>
        <authorList>
            <consortium name="DOE Joint Genome Institute"/>
            <consortium name="Mycorrhizal Genomics Consortium"/>
            <person name="Kohler A."/>
            <person name="Kuo A."/>
            <person name="Nagy L.G."/>
            <person name="Floudas D."/>
            <person name="Copeland A."/>
            <person name="Barry K.W."/>
            <person name="Cichocki N."/>
            <person name="Veneault-Fourrey C."/>
            <person name="LaButti K."/>
            <person name="Lindquist E.A."/>
            <person name="Lipzen A."/>
            <person name="Lundell T."/>
            <person name="Morin E."/>
            <person name="Murat C."/>
            <person name="Riley R."/>
            <person name="Ohm R."/>
            <person name="Sun H."/>
            <person name="Tunlid A."/>
            <person name="Henrissat B."/>
            <person name="Grigoriev I.V."/>
            <person name="Hibbett D.S."/>
            <person name="Martin F."/>
        </authorList>
    </citation>
    <scope>NUCLEOTIDE SEQUENCE [LARGE SCALE GENOMIC DNA]</scope>
    <source>
        <strain evidence="2">LaAM-08-1</strain>
    </source>
</reference>
<accession>A0A0C9XM70</accession>
<sequence>MKDSRALLSRTEGHLSSGSFRGRRTCHNTLLPICGVHTHHVHPTAHYGRPMRAGEERWYRCCVLNKKDSILSSTATPSSRKSGQTDNHYSYSYIIFC</sequence>
<keyword evidence="2" id="KW-1185">Reference proteome</keyword>
<organism evidence="1 2">
    <name type="scientific">Laccaria amethystina LaAM-08-1</name>
    <dbReference type="NCBI Taxonomy" id="1095629"/>
    <lineage>
        <taxon>Eukaryota</taxon>
        <taxon>Fungi</taxon>
        <taxon>Dikarya</taxon>
        <taxon>Basidiomycota</taxon>
        <taxon>Agaricomycotina</taxon>
        <taxon>Agaricomycetes</taxon>
        <taxon>Agaricomycetidae</taxon>
        <taxon>Agaricales</taxon>
        <taxon>Agaricineae</taxon>
        <taxon>Hydnangiaceae</taxon>
        <taxon>Laccaria</taxon>
    </lineage>
</organism>
<gene>
    <name evidence="1" type="ORF">K443DRAFT_286349</name>
</gene>
<name>A0A0C9XM70_9AGAR</name>